<dbReference type="InterPro" id="IPR033118">
    <property type="entry name" value="EXPERA"/>
</dbReference>
<evidence type="ECO:0000313" key="10">
    <source>
        <dbReference type="Proteomes" id="UP000192578"/>
    </source>
</evidence>
<proteinExistence type="inferred from homology"/>
<evidence type="ECO:0000256" key="6">
    <source>
        <dbReference type="PROSITE-ProRule" id="PRU01087"/>
    </source>
</evidence>
<feature type="transmembrane region" description="Helical" evidence="7">
    <location>
        <begin position="142"/>
        <end position="160"/>
    </location>
</feature>
<evidence type="ECO:0000256" key="2">
    <source>
        <dbReference type="ARBA" id="ARBA00008337"/>
    </source>
</evidence>
<keyword evidence="10" id="KW-1185">Reference proteome</keyword>
<comment type="similarity">
    <text evidence="2">Belongs to the EBP family.</text>
</comment>
<dbReference type="GO" id="GO:0016020">
    <property type="term" value="C:membrane"/>
    <property type="evidence" value="ECO:0007669"/>
    <property type="project" value="UniProtKB-SubCell"/>
</dbReference>
<feature type="domain" description="EXPERA" evidence="8">
    <location>
        <begin position="53"/>
        <end position="198"/>
    </location>
</feature>
<keyword evidence="3 6" id="KW-0812">Transmembrane</keyword>
<dbReference type="GO" id="GO:0016125">
    <property type="term" value="P:sterol metabolic process"/>
    <property type="evidence" value="ECO:0007669"/>
    <property type="project" value="InterPro"/>
</dbReference>
<dbReference type="PANTHER" id="PTHR14207">
    <property type="entry name" value="STEROL ISOMERASE"/>
    <property type="match status" value="1"/>
</dbReference>
<comment type="caution">
    <text evidence="9">The sequence shown here is derived from an EMBL/GenBank/DDBJ whole genome shotgun (WGS) entry which is preliminary data.</text>
</comment>
<organism evidence="9 10">
    <name type="scientific">Hypsibius exemplaris</name>
    <name type="common">Freshwater tardigrade</name>
    <dbReference type="NCBI Taxonomy" id="2072580"/>
    <lineage>
        <taxon>Eukaryota</taxon>
        <taxon>Metazoa</taxon>
        <taxon>Ecdysozoa</taxon>
        <taxon>Tardigrada</taxon>
        <taxon>Eutardigrada</taxon>
        <taxon>Parachela</taxon>
        <taxon>Hypsibioidea</taxon>
        <taxon>Hypsibiidae</taxon>
        <taxon>Hypsibius</taxon>
    </lineage>
</organism>
<evidence type="ECO:0000256" key="3">
    <source>
        <dbReference type="ARBA" id="ARBA00022692"/>
    </source>
</evidence>
<dbReference type="Proteomes" id="UP000192578">
    <property type="component" value="Unassembled WGS sequence"/>
</dbReference>
<evidence type="ECO:0000256" key="4">
    <source>
        <dbReference type="ARBA" id="ARBA00022989"/>
    </source>
</evidence>
<feature type="transmembrane region" description="Helical" evidence="7">
    <location>
        <begin position="115"/>
        <end position="135"/>
    </location>
</feature>
<protein>
    <submittedName>
        <fullName evidence="9">Emopamil-binding protein-like</fullName>
    </submittedName>
</protein>
<feature type="transmembrane region" description="Helical" evidence="7">
    <location>
        <begin position="180"/>
        <end position="202"/>
    </location>
</feature>
<reference evidence="10" key="1">
    <citation type="submission" date="2017-01" db="EMBL/GenBank/DDBJ databases">
        <title>Comparative genomics of anhydrobiosis in the tardigrade Hypsibius dujardini.</title>
        <authorList>
            <person name="Yoshida Y."/>
            <person name="Koutsovoulos G."/>
            <person name="Laetsch D."/>
            <person name="Stevens L."/>
            <person name="Kumar S."/>
            <person name="Horikawa D."/>
            <person name="Ishino K."/>
            <person name="Komine S."/>
            <person name="Tomita M."/>
            <person name="Blaxter M."/>
            <person name="Arakawa K."/>
        </authorList>
    </citation>
    <scope>NUCLEOTIDE SEQUENCE [LARGE SCALE GENOMIC DNA]</scope>
    <source>
        <strain evidence="10">Z151</strain>
    </source>
</reference>
<dbReference type="AlphaFoldDB" id="A0A9X6NEV7"/>
<feature type="transmembrane region" description="Helical" evidence="7">
    <location>
        <begin position="20"/>
        <end position="41"/>
    </location>
</feature>
<keyword evidence="5 6" id="KW-0472">Membrane</keyword>
<dbReference type="GO" id="GO:0047750">
    <property type="term" value="F:cholestenol delta-isomerase activity"/>
    <property type="evidence" value="ECO:0007669"/>
    <property type="project" value="InterPro"/>
</dbReference>
<keyword evidence="4 6" id="KW-1133">Transmembrane helix</keyword>
<gene>
    <name evidence="9" type="ORF">BV898_17331</name>
</gene>
<comment type="subcellular location">
    <subcellularLocation>
        <location evidence="1">Membrane</location>
        <topology evidence="1">Multi-pass membrane protein</topology>
    </subcellularLocation>
</comment>
<dbReference type="EMBL" id="MTYJ01000291">
    <property type="protein sequence ID" value="OWA52890.1"/>
    <property type="molecule type" value="Genomic_DNA"/>
</dbReference>
<evidence type="ECO:0000256" key="5">
    <source>
        <dbReference type="ARBA" id="ARBA00023136"/>
    </source>
</evidence>
<evidence type="ECO:0000259" key="8">
    <source>
        <dbReference type="PROSITE" id="PS51751"/>
    </source>
</evidence>
<name>A0A9X6NEV7_HYPEX</name>
<dbReference type="InterPro" id="IPR007905">
    <property type="entry name" value="EBP"/>
</dbReference>
<evidence type="ECO:0000256" key="1">
    <source>
        <dbReference type="ARBA" id="ARBA00004141"/>
    </source>
</evidence>
<dbReference type="OrthoDB" id="58557at2759"/>
<dbReference type="PROSITE" id="PS51751">
    <property type="entry name" value="EXPERA"/>
    <property type="match status" value="1"/>
</dbReference>
<dbReference type="PANTHER" id="PTHR14207:SF1">
    <property type="entry name" value="EMOPAMIL-BINDING PROTEIN-LIKE"/>
    <property type="match status" value="1"/>
</dbReference>
<evidence type="ECO:0000313" key="9">
    <source>
        <dbReference type="EMBL" id="OWA52890.1"/>
    </source>
</evidence>
<dbReference type="Pfam" id="PF05241">
    <property type="entry name" value="EBP"/>
    <property type="match status" value="1"/>
</dbReference>
<accession>A0A9X6NEV7</accession>
<dbReference type="GO" id="GO:0005783">
    <property type="term" value="C:endoplasmic reticulum"/>
    <property type="evidence" value="ECO:0007669"/>
    <property type="project" value="TreeGrafter"/>
</dbReference>
<sequence length="226" mass="25158">MDGKATENPVVTTAAAGALSLTSVVCLAVVSVVLGLCYLLVRWQWNERKGGKLEKWILFWCYYDAFTHLCMEGAFLWISLTGTVATSTSPLAVVWQEYGLADTRWLHSDPNVVSLEMLTVVVDGLLALVLAYAIVKRKSYRHFVQIVLCVCELYGGWMTFAPEWLTGSPSLNTASPLHLWLYLVFFNGVWVVIPLALLVQSWSAMQTAFGRRGVSFSETTKHSKKA</sequence>
<evidence type="ECO:0000256" key="7">
    <source>
        <dbReference type="SAM" id="Phobius"/>
    </source>
</evidence>